<keyword evidence="2" id="KW-0238">DNA-binding</keyword>
<evidence type="ECO:0008006" key="5">
    <source>
        <dbReference type="Google" id="ProtNLM"/>
    </source>
</evidence>
<accession>A0A5J4PZL2</accession>
<comment type="caution">
    <text evidence="4">The sequence shown here is derived from an EMBL/GenBank/DDBJ whole genome shotgun (WGS) entry which is preliminary data.</text>
</comment>
<evidence type="ECO:0000313" key="4">
    <source>
        <dbReference type="EMBL" id="KAA6314098.1"/>
    </source>
</evidence>
<dbReference type="Pfam" id="PF00872">
    <property type="entry name" value="Transposase_mut"/>
    <property type="match status" value="1"/>
</dbReference>
<dbReference type="GO" id="GO:0006313">
    <property type="term" value="P:DNA transposition"/>
    <property type="evidence" value="ECO:0007669"/>
    <property type="project" value="InterPro"/>
</dbReference>
<dbReference type="NCBIfam" id="NF033543">
    <property type="entry name" value="transpos_IS256"/>
    <property type="match status" value="1"/>
</dbReference>
<proteinExistence type="predicted"/>
<sequence length="437" mass="50585">MQHLFFSVNLGGCKLNCVKTRKKNYYFYRHRLFMEEFDYKAFQSKVLDQIKSGKPLLGKDGAFAPLLENILNAALEGEMDAHLSEEERSVGNRRNGRMSKHVQTQLGEVTVRTPRDRHSSFEPEFVKKRETILAEGVSERIIGLYALGNSTREISEWMEENLGNRVSADTISAITDRVLPEIQSWRSRPLEKVYPIVWMDAIHYKVMDEKNRPVTRAIYNVLGVDCNGYKDLLGMYISKSEGANFWLSVLTDLEARGVKDILIACTDNLTGFSDAIKSVFTQTTVQTCVVHQIRNSLRYVASKNQKEFLKDLKQVYQAINKEQAETAMDDLELKWGEEYPIVIKSWRDNWGKLTAYYEYSDAIRKIIYTTNTVEGYHRQIRKITKNKGVFTNDTALEKLVYLAYRNIRKKWTMPLANWGKTAQQLAIKFPDRFGLFE</sequence>
<dbReference type="PROSITE" id="PS01007">
    <property type="entry name" value="TRANSPOSASE_MUTATOR"/>
    <property type="match status" value="1"/>
</dbReference>
<evidence type="ECO:0000256" key="3">
    <source>
        <dbReference type="ARBA" id="ARBA00023172"/>
    </source>
</evidence>
<dbReference type="GO" id="GO:0004803">
    <property type="term" value="F:transposase activity"/>
    <property type="evidence" value="ECO:0007669"/>
    <property type="project" value="InterPro"/>
</dbReference>
<dbReference type="InterPro" id="IPR001207">
    <property type="entry name" value="Transposase_mutator"/>
</dbReference>
<name>A0A5J4PZL2_9ZZZZ</name>
<evidence type="ECO:0000256" key="1">
    <source>
        <dbReference type="ARBA" id="ARBA00022578"/>
    </source>
</evidence>
<dbReference type="GO" id="GO:0003677">
    <property type="term" value="F:DNA binding"/>
    <property type="evidence" value="ECO:0007669"/>
    <property type="project" value="UniProtKB-KW"/>
</dbReference>
<keyword evidence="1" id="KW-0815">Transposition</keyword>
<feature type="non-terminal residue" evidence="4">
    <location>
        <position position="437"/>
    </location>
</feature>
<organism evidence="4">
    <name type="scientific">termite gut metagenome</name>
    <dbReference type="NCBI Taxonomy" id="433724"/>
    <lineage>
        <taxon>unclassified sequences</taxon>
        <taxon>metagenomes</taxon>
        <taxon>organismal metagenomes</taxon>
    </lineage>
</organism>
<dbReference type="PANTHER" id="PTHR33217:SF8">
    <property type="entry name" value="MUTATOR FAMILY TRANSPOSASE"/>
    <property type="match status" value="1"/>
</dbReference>
<keyword evidence="3" id="KW-0233">DNA recombination</keyword>
<reference evidence="4" key="1">
    <citation type="submission" date="2019-03" db="EMBL/GenBank/DDBJ databases">
        <title>Single cell metagenomics reveals metabolic interactions within the superorganism composed of flagellate Streblomastix strix and complex community of Bacteroidetes bacteria on its surface.</title>
        <authorList>
            <person name="Treitli S.C."/>
            <person name="Kolisko M."/>
            <person name="Husnik F."/>
            <person name="Keeling P."/>
            <person name="Hampl V."/>
        </authorList>
    </citation>
    <scope>NUCLEOTIDE SEQUENCE</scope>
    <source>
        <strain evidence="4">STM</strain>
    </source>
</reference>
<dbReference type="AlphaFoldDB" id="A0A5J4PZL2"/>
<evidence type="ECO:0000256" key="2">
    <source>
        <dbReference type="ARBA" id="ARBA00023125"/>
    </source>
</evidence>
<dbReference type="EMBL" id="SNRY01005789">
    <property type="protein sequence ID" value="KAA6314098.1"/>
    <property type="molecule type" value="Genomic_DNA"/>
</dbReference>
<dbReference type="PANTHER" id="PTHR33217">
    <property type="entry name" value="TRANSPOSASE FOR INSERTION SEQUENCE ELEMENT IS1081"/>
    <property type="match status" value="1"/>
</dbReference>
<gene>
    <name evidence="4" type="ORF">EZS27_035234</name>
</gene>
<protein>
    <recommendedName>
        <fullName evidence="5">Mutator family transposase</fullName>
    </recommendedName>
</protein>